<evidence type="ECO:0000256" key="4">
    <source>
        <dbReference type="ARBA" id="ARBA00023285"/>
    </source>
</evidence>
<dbReference type="RefSeq" id="WP_042684951.1">
    <property type="nucleotide sequence ID" value="NZ_DUIH01000002.1"/>
</dbReference>
<dbReference type="NCBIfam" id="NF002090">
    <property type="entry name" value="PRK00923.1"/>
    <property type="match status" value="1"/>
</dbReference>
<protein>
    <submittedName>
        <fullName evidence="5">Sirohydrochlorin nickelochelatase</fullName>
    </submittedName>
</protein>
<organism evidence="5 6">
    <name type="scientific">Methermicoccus shengliensis</name>
    <dbReference type="NCBI Taxonomy" id="660064"/>
    <lineage>
        <taxon>Archaea</taxon>
        <taxon>Methanobacteriati</taxon>
        <taxon>Methanobacteriota</taxon>
        <taxon>Stenosarchaea group</taxon>
        <taxon>Methanomicrobia</taxon>
        <taxon>Methanosarcinales</taxon>
        <taxon>Methermicoccaceae</taxon>
        <taxon>Methermicoccus</taxon>
    </lineage>
</organism>
<keyword evidence="3" id="KW-0456">Lyase</keyword>
<dbReference type="GO" id="GO:0016829">
    <property type="term" value="F:lyase activity"/>
    <property type="evidence" value="ECO:0007669"/>
    <property type="project" value="UniProtKB-KW"/>
</dbReference>
<comment type="caution">
    <text evidence="5">The sequence shown here is derived from an EMBL/GenBank/DDBJ whole genome shotgun (WGS) entry which is preliminary data.</text>
</comment>
<sequence length="131" mass="14415">MKRGVLVLGHGSKLPYNREVVESVCSMLRQMRDDIMVVPAFMELCEPTIEDGLEELAKSGVSEVAVVPLFLAHGVHTLKDIPARLGLEDGKRECTYECGGVQLRIYYADPLGPAEAIARLVYERALEALGE</sequence>
<dbReference type="CDD" id="cd03416">
    <property type="entry name" value="CbiX_SirB_N"/>
    <property type="match status" value="1"/>
</dbReference>
<evidence type="ECO:0000256" key="2">
    <source>
        <dbReference type="ARBA" id="ARBA00022723"/>
    </source>
</evidence>
<keyword evidence="4" id="KW-0170">Cobalt</keyword>
<proteinExistence type="predicted"/>
<dbReference type="GO" id="GO:0046872">
    <property type="term" value="F:metal ion binding"/>
    <property type="evidence" value="ECO:0007669"/>
    <property type="project" value="UniProtKB-KW"/>
</dbReference>
<dbReference type="Pfam" id="PF01903">
    <property type="entry name" value="CbiX"/>
    <property type="match status" value="1"/>
</dbReference>
<evidence type="ECO:0000313" key="5">
    <source>
        <dbReference type="EMBL" id="HIH69142.1"/>
    </source>
</evidence>
<dbReference type="AlphaFoldDB" id="A0A832RTQ5"/>
<name>A0A832RTQ5_9EURY</name>
<dbReference type="Proteomes" id="UP000600363">
    <property type="component" value="Unassembled WGS sequence"/>
</dbReference>
<dbReference type="Gene3D" id="3.40.50.1400">
    <property type="match status" value="1"/>
</dbReference>
<dbReference type="PANTHER" id="PTHR33542">
    <property type="entry name" value="SIROHYDROCHLORIN FERROCHELATASE, CHLOROPLASTIC"/>
    <property type="match status" value="1"/>
</dbReference>
<dbReference type="InterPro" id="IPR050963">
    <property type="entry name" value="Sirohydro_Cobaltochel/CbiX"/>
</dbReference>
<dbReference type="InterPro" id="IPR002762">
    <property type="entry name" value="CbiX-like"/>
</dbReference>
<keyword evidence="1" id="KW-0169">Cobalamin biosynthesis</keyword>
<keyword evidence="2" id="KW-0479">Metal-binding</keyword>
<reference evidence="5" key="1">
    <citation type="journal article" date="2020" name="bioRxiv">
        <title>A rank-normalized archaeal taxonomy based on genome phylogeny resolves widespread incomplete and uneven classifications.</title>
        <authorList>
            <person name="Rinke C."/>
            <person name="Chuvochina M."/>
            <person name="Mussig A.J."/>
            <person name="Chaumeil P.-A."/>
            <person name="Waite D.W."/>
            <person name="Whitman W.B."/>
            <person name="Parks D.H."/>
            <person name="Hugenholtz P."/>
        </authorList>
    </citation>
    <scope>NUCLEOTIDE SEQUENCE</scope>
    <source>
        <strain evidence="5">UBA12518</strain>
    </source>
</reference>
<dbReference type="SUPFAM" id="SSF53800">
    <property type="entry name" value="Chelatase"/>
    <property type="match status" value="1"/>
</dbReference>
<dbReference type="GO" id="GO:0009236">
    <property type="term" value="P:cobalamin biosynthetic process"/>
    <property type="evidence" value="ECO:0007669"/>
    <property type="project" value="UniProtKB-KW"/>
</dbReference>
<dbReference type="NCBIfam" id="NF033198">
    <property type="entry name" value="F430_CfbA"/>
    <property type="match status" value="1"/>
</dbReference>
<evidence type="ECO:0000313" key="6">
    <source>
        <dbReference type="Proteomes" id="UP000600363"/>
    </source>
</evidence>
<gene>
    <name evidence="5" type="primary">cfbA</name>
    <name evidence="5" type="ORF">HA299_00745</name>
</gene>
<dbReference type="EMBL" id="DUIH01000002">
    <property type="protein sequence ID" value="HIH69142.1"/>
    <property type="molecule type" value="Genomic_DNA"/>
</dbReference>
<evidence type="ECO:0000256" key="3">
    <source>
        <dbReference type="ARBA" id="ARBA00023239"/>
    </source>
</evidence>
<evidence type="ECO:0000256" key="1">
    <source>
        <dbReference type="ARBA" id="ARBA00022573"/>
    </source>
</evidence>
<dbReference type="PANTHER" id="PTHR33542:SF3">
    <property type="entry name" value="SIROHYDROCHLORIN FERROCHELATASE, CHLOROPLASTIC"/>
    <property type="match status" value="1"/>
</dbReference>
<accession>A0A832RTQ5</accession>